<accession>K1WT17</accession>
<dbReference type="InParanoid" id="K1WT17"/>
<dbReference type="HOGENOM" id="CLU_2073652_0_0_1"/>
<organism evidence="1 2">
    <name type="scientific">Marssonina brunnea f. sp. multigermtubi (strain MB_m1)</name>
    <name type="common">Marssonina leaf spot fungus</name>
    <dbReference type="NCBI Taxonomy" id="1072389"/>
    <lineage>
        <taxon>Eukaryota</taxon>
        <taxon>Fungi</taxon>
        <taxon>Dikarya</taxon>
        <taxon>Ascomycota</taxon>
        <taxon>Pezizomycotina</taxon>
        <taxon>Leotiomycetes</taxon>
        <taxon>Helotiales</taxon>
        <taxon>Drepanopezizaceae</taxon>
        <taxon>Drepanopeziza</taxon>
    </lineage>
</organism>
<dbReference type="EMBL" id="JH921439">
    <property type="protein sequence ID" value="EKD16186.1"/>
    <property type="molecule type" value="Genomic_DNA"/>
</dbReference>
<reference evidence="1 2" key="1">
    <citation type="journal article" date="2012" name="BMC Genomics">
        <title>Sequencing the genome of Marssonina brunnea reveals fungus-poplar co-evolution.</title>
        <authorList>
            <person name="Zhu S."/>
            <person name="Cao Y.-Z."/>
            <person name="Jiang C."/>
            <person name="Tan B.-Y."/>
            <person name="Wang Z."/>
            <person name="Feng S."/>
            <person name="Zhang L."/>
            <person name="Su X.-H."/>
            <person name="Brejova B."/>
            <person name="Vinar T."/>
            <person name="Xu M."/>
            <person name="Wang M.-X."/>
            <person name="Zhang S.-G."/>
            <person name="Huang M.-R."/>
            <person name="Wu R."/>
            <person name="Zhou Y."/>
        </authorList>
    </citation>
    <scope>NUCLEOTIDE SEQUENCE [LARGE SCALE GENOMIC DNA]</scope>
    <source>
        <strain evidence="1 2">MB_m1</strain>
    </source>
</reference>
<protein>
    <submittedName>
        <fullName evidence="1">Uncharacterized protein</fullName>
    </submittedName>
</protein>
<dbReference type="KEGG" id="mbe:MBM_05480"/>
<dbReference type="AlphaFoldDB" id="K1WT17"/>
<name>K1WT17_MARBU</name>
<dbReference type="Proteomes" id="UP000006753">
    <property type="component" value="Unassembled WGS sequence"/>
</dbReference>
<proteinExistence type="predicted"/>
<evidence type="ECO:0000313" key="2">
    <source>
        <dbReference type="Proteomes" id="UP000006753"/>
    </source>
</evidence>
<gene>
    <name evidence="1" type="ORF">MBM_05480</name>
</gene>
<keyword evidence="2" id="KW-1185">Reference proteome</keyword>
<sequence>MPFSTRVAIHPSKLEVRYTVAAKASFRKTSREQTRLRDRLKVDSTMRIPVDVPSGSNNSQKKGAALCKTFAASASNGSDVNMADPEMTDVEGMNIDEYDTSDFAVTDAVRILMDIRGG</sequence>
<evidence type="ECO:0000313" key="1">
    <source>
        <dbReference type="EMBL" id="EKD16186.1"/>
    </source>
</evidence>